<accession>A0A4V1RYJ9</accession>
<dbReference type="Pfam" id="PF00550">
    <property type="entry name" value="PP-binding"/>
    <property type="match status" value="3"/>
</dbReference>
<dbReference type="CDD" id="cd19537">
    <property type="entry name" value="C_NRPS-like"/>
    <property type="match status" value="1"/>
</dbReference>
<dbReference type="Gene3D" id="1.10.1200.10">
    <property type="entry name" value="ACP-like"/>
    <property type="match status" value="3"/>
</dbReference>
<dbReference type="Pfam" id="PF00501">
    <property type="entry name" value="AMP-binding"/>
    <property type="match status" value="2"/>
</dbReference>
<dbReference type="InterPro" id="IPR009081">
    <property type="entry name" value="PP-bd_ACP"/>
</dbReference>
<reference evidence="6 7" key="1">
    <citation type="submission" date="2016-12" db="EMBL/GenBank/DDBJ databases">
        <title>Draft genome sequence of Fusarium oxysporum causing rot on Narcissus.</title>
        <authorList>
            <person name="Armitage A.D."/>
            <person name="Taylor A."/>
            <person name="Clarkson J.P."/>
            <person name="Harrison R.J."/>
            <person name="Jackson A.C."/>
        </authorList>
    </citation>
    <scope>NUCLEOTIDE SEQUENCE [LARGE SCALE GENOMIC DNA]</scope>
    <source>
        <strain evidence="6 7">N139</strain>
    </source>
</reference>
<dbReference type="SUPFAM" id="SSF56801">
    <property type="entry name" value="Acetyl-CoA synthetase-like"/>
    <property type="match status" value="2"/>
</dbReference>
<sequence length="2223" mass="244594">MTQRSYSEAVRRINITRDWYFAAKKDIATYLSPKSSSHGRNSTMAHRAPILLDHFRDQLQKHPSLIAVEDGTKSPDQKTWERITYAQLDALSEQWSNRLRLAGIRAGCVVPLLSNRSIAMVAATLAILKLRAAYVPMDTCSWGQDRIETVLRTVGPQLIVSTSTCQQGQYPYPVLVLGPCDSGEIAAYNESHCVLEDEDFEERGNDLAYIIFTSGTTGKPKGVQIGQTSISRYVKEGGDLPFNFNTKHGTRVLLICSIAFDVCAGVMFSTLCNGGTLVLADPSTFEVAARTCHILPLTPSILVTLDPGAGFDTVEAIFLGGESPSPSLIEAWSSPRRRIYNSYGPTETTCTALMGELKPGSPVTIGFPVSYSTVILLDSAGMESTEGEICISGLGLAWGYFRDPDRTNNAFFRRGEAMIYKTGDYGKWTENGLLFCGRRDGVVKNRGFLINLEADVEPALQSFGKVDRASAFMSQGRLVAFVTPVSAKEGLRDHLARTVSSFLVPDTIYSLDEFPTTGNGKVDRKGLMRMHELEQSSDTAIESGLGPSEAVRRGLSYVLQLPTSRILQTSSFRQLGGHSLAAVMLVSVLRRMGFGINVARVLLLDTVETIAAAVETLADESYAPFAPDDATEQLMHEMRTTLPLEGATLAPMADIQTRMLSGSVASPGLSFIKTSFTFHHPGKQDLSSILRDSWLRLCLRHEILRTSFVLSASNGVQVIAKEPGFSWEEEIAIESEWELVCRRKELLAVDDFVDFDVEDQASLSRVVLVVAPSKRTRFIWTVHHSLIDGWSMATLMRDFADCLENRPIPAPPQFVRVVQEIDRLRVESSDRAVSFWKGYLEGYTPVPRLRVSPPTDVSDYTQATLSRRLTTSVSELEAVAKDRFQVSPATLLYAAWGLLISRYSGTDRAVLGAVLSGRSLPIPGIENIVGPLINVLPLAIDTREDQPTNNFVQAAFRRLCDVLEFQWSPASLIQDGCGCNPAELFETLFASQYGFPESPWDSLAVSQPSDIRYREATQVPLTVLLNGAEGHFDVQFIYRRSHFSNAVIQRMISQLDNLLTSLTTADPNTELRNVTRKMLEADRQYRISNEKPSQLDSSREVPQNLVEAIETSIQAHADMYAVEAPTGSLTYREFGRLTEHIVACILQHNGRGNVICVVSDGSLLWLLAMIATVRAGAIYCPIDEKLPRVRKDYMIRNSGATLVLFTKSSHEPVCDGIPSLVMESIIASISSSSALATPVSRNHPSGDDVACLIFTSGSTGLPKAVQLQHKGILNVVSQPEGRLYSRPGQRNAQMLSLGFDCCIKEVFSTICFGAALVLKDPENPIAHLTRVDATMATPSLLATLEPDDYPNLKVITVAGEAVSQVLNDKWASGRTLINGYGPAECTLISTTAILHPGSKVSIGKPLSGLSCYLLDSYGRPVPIGVSGEICISGVQVTPGYLCNEQETARRFLCDPLRPGQTMFRTGDIGRKLEDGNIEYIGREDDQIKLRGFRIDLGEVQSTISKLATEAKNVALVVSNGNLLAFMTPQNIDVESLSKSLELHLPQYAVPHRIIALAKLPTSANNKVDSFTLRTYLKDQGTSGVVVEEPETDTQRNLAAIWADVLRRDLNQMPIGPSDRFFELGGHSLLQIKVAQSIFKHWDIRPLPLKHVIRHHSLRDLSFAIDELVSNSTSKVSTTPFLESSPVPRDGPLPLSYLEKEMLLNHLISGGSPAGNMNFVCSIRGNIDAGVLADAFQRVTADIEVFRTRYSVVAGTLFRQQAPATVHIPCVVQTGNLNSFVHQKITRSFDLSIEPPLDVSIIIGDPVQIMLVVVMSHVVGDAATMATYLNRVSQTYNLLTSNVSKAKLTTTPDALTYIDWAQWASALEHNPRTLAFWSSYLSNPPSPLTFGNLSPGAVTYMGFTRSWTLPSSMQRNLSKLAEKSTVTMHQLILGAVFITLQCVDRRDDILLAAPFMHRSEPGTESIPGLFLDRLVLRIQRLSGQNSLFSFLSSIRETSQQALAHIVPYQSLRSHLARKPSLINPLFQVMVAYHIAAEQQPLLELHGAEVQPIPCRETGGSKFPLKIEFTETAVEDLRVDIEYDMGCISEDIAMRLEFALSFTLQLMVTEKDVGDIIQLVEMSFRPGTEHGQVESVSRQTNGGNKTNSLMGETRIEMSLKNAVSECLGLETETIDPEQSFWDLSGHSMDALKLQHLCEKRGVRVGLRDIFISRSILELSACAGTI</sequence>
<comment type="caution">
    <text evidence="6">The sequence shown here is derived from an EMBL/GenBank/DDBJ whole genome shotgun (WGS) entry which is preliminary data.</text>
</comment>
<comment type="similarity">
    <text evidence="4">Belongs to the NRP synthetase family.</text>
</comment>
<dbReference type="Gene3D" id="3.40.50.12780">
    <property type="entry name" value="N-terminal domain of ligase-like"/>
    <property type="match status" value="2"/>
</dbReference>
<name>A0A4V1RYJ9_FUSOX</name>
<dbReference type="InterPro" id="IPR042099">
    <property type="entry name" value="ANL_N_sf"/>
</dbReference>
<dbReference type="PANTHER" id="PTHR45527:SF11">
    <property type="entry name" value="NONRIBOSOMAL PEPTIDE SYNTHETASE 5"/>
    <property type="match status" value="1"/>
</dbReference>
<dbReference type="PROSITE" id="PS50075">
    <property type="entry name" value="CARRIER"/>
    <property type="match status" value="3"/>
</dbReference>
<dbReference type="InterPro" id="IPR006162">
    <property type="entry name" value="Ppantetheine_attach_site"/>
</dbReference>
<dbReference type="InterPro" id="IPR001242">
    <property type="entry name" value="Condensation_dom"/>
</dbReference>
<dbReference type="InterPro" id="IPR036736">
    <property type="entry name" value="ACP-like_sf"/>
</dbReference>
<keyword evidence="1" id="KW-0596">Phosphopantetheine</keyword>
<dbReference type="CDD" id="cd17653">
    <property type="entry name" value="A_NRPS_GliP_like"/>
    <property type="match status" value="1"/>
</dbReference>
<protein>
    <submittedName>
        <fullName evidence="6">Nonribosomal peptide synthetase 5</fullName>
    </submittedName>
</protein>
<dbReference type="GO" id="GO:0031177">
    <property type="term" value="F:phosphopantetheine binding"/>
    <property type="evidence" value="ECO:0007669"/>
    <property type="project" value="TreeGrafter"/>
</dbReference>
<dbReference type="PROSITE" id="PS00012">
    <property type="entry name" value="PHOSPHOPANTETHEINE"/>
    <property type="match status" value="1"/>
</dbReference>
<dbReference type="InterPro" id="IPR000873">
    <property type="entry name" value="AMP-dep_synth/lig_dom"/>
</dbReference>
<evidence type="ECO:0000259" key="5">
    <source>
        <dbReference type="PROSITE" id="PS50075"/>
    </source>
</evidence>
<dbReference type="PROSITE" id="PS00455">
    <property type="entry name" value="AMP_BINDING"/>
    <property type="match status" value="2"/>
</dbReference>
<evidence type="ECO:0000313" key="6">
    <source>
        <dbReference type="EMBL" id="RYC81866.1"/>
    </source>
</evidence>
<keyword evidence="2" id="KW-0597">Phosphoprotein</keyword>
<evidence type="ECO:0000256" key="3">
    <source>
        <dbReference type="ARBA" id="ARBA00022598"/>
    </source>
</evidence>
<dbReference type="SUPFAM" id="SSF47336">
    <property type="entry name" value="ACP-like"/>
    <property type="match status" value="3"/>
</dbReference>
<evidence type="ECO:0000256" key="1">
    <source>
        <dbReference type="ARBA" id="ARBA00022450"/>
    </source>
</evidence>
<dbReference type="EMBL" id="MQTW01000215">
    <property type="protein sequence ID" value="RYC81866.1"/>
    <property type="molecule type" value="Genomic_DNA"/>
</dbReference>
<dbReference type="Gene3D" id="3.30.559.30">
    <property type="entry name" value="Nonribosomal peptide synthetase, condensation domain"/>
    <property type="match status" value="2"/>
</dbReference>
<proteinExistence type="inferred from homology"/>
<dbReference type="InterPro" id="IPR020845">
    <property type="entry name" value="AMP-binding_CS"/>
</dbReference>
<dbReference type="InterPro" id="IPR023213">
    <property type="entry name" value="CAT-like_dom_sf"/>
</dbReference>
<dbReference type="Gene3D" id="3.30.559.10">
    <property type="entry name" value="Chloramphenicol acetyltransferase-like domain"/>
    <property type="match status" value="2"/>
</dbReference>
<dbReference type="Proteomes" id="UP000290540">
    <property type="component" value="Unassembled WGS sequence"/>
</dbReference>
<evidence type="ECO:0000256" key="2">
    <source>
        <dbReference type="ARBA" id="ARBA00022553"/>
    </source>
</evidence>
<gene>
    <name evidence="6" type="ORF">BFJ63_vAg15245</name>
</gene>
<organism evidence="6 7">
    <name type="scientific">Fusarium oxysporum f. sp. narcissi</name>
    <dbReference type="NCBI Taxonomy" id="451672"/>
    <lineage>
        <taxon>Eukaryota</taxon>
        <taxon>Fungi</taxon>
        <taxon>Dikarya</taxon>
        <taxon>Ascomycota</taxon>
        <taxon>Pezizomycotina</taxon>
        <taxon>Sordariomycetes</taxon>
        <taxon>Hypocreomycetidae</taxon>
        <taxon>Hypocreales</taxon>
        <taxon>Nectriaceae</taxon>
        <taxon>Fusarium</taxon>
        <taxon>Fusarium oxysporum species complex</taxon>
    </lineage>
</organism>
<dbReference type="Pfam" id="PF00668">
    <property type="entry name" value="Condensation"/>
    <property type="match status" value="2"/>
</dbReference>
<feature type="domain" description="Carrier" evidence="5">
    <location>
        <begin position="2148"/>
        <end position="2223"/>
    </location>
</feature>
<dbReference type="GO" id="GO:0005737">
    <property type="term" value="C:cytoplasm"/>
    <property type="evidence" value="ECO:0007669"/>
    <property type="project" value="TreeGrafter"/>
</dbReference>
<dbReference type="Gene3D" id="3.30.300.30">
    <property type="match status" value="2"/>
</dbReference>
<dbReference type="PANTHER" id="PTHR45527">
    <property type="entry name" value="NONRIBOSOMAL PEPTIDE SYNTHETASE"/>
    <property type="match status" value="1"/>
</dbReference>
<evidence type="ECO:0000313" key="7">
    <source>
        <dbReference type="Proteomes" id="UP000290540"/>
    </source>
</evidence>
<dbReference type="GO" id="GO:0016874">
    <property type="term" value="F:ligase activity"/>
    <property type="evidence" value="ECO:0007669"/>
    <property type="project" value="UniProtKB-KW"/>
</dbReference>
<evidence type="ECO:0000256" key="4">
    <source>
        <dbReference type="ARBA" id="ARBA00029454"/>
    </source>
</evidence>
<dbReference type="InterPro" id="IPR045851">
    <property type="entry name" value="AMP-bd_C_sf"/>
</dbReference>
<keyword evidence="3" id="KW-0436">Ligase</keyword>
<dbReference type="GO" id="GO:0044550">
    <property type="term" value="P:secondary metabolite biosynthetic process"/>
    <property type="evidence" value="ECO:0007669"/>
    <property type="project" value="TreeGrafter"/>
</dbReference>
<feature type="domain" description="Carrier" evidence="5">
    <location>
        <begin position="542"/>
        <end position="621"/>
    </location>
</feature>
<dbReference type="SUPFAM" id="SSF52777">
    <property type="entry name" value="CoA-dependent acyltransferases"/>
    <property type="match status" value="4"/>
</dbReference>
<dbReference type="CDD" id="cd19545">
    <property type="entry name" value="FUM14_C_NRPS-like"/>
    <property type="match status" value="1"/>
</dbReference>
<dbReference type="GO" id="GO:0043041">
    <property type="term" value="P:amino acid activation for nonribosomal peptide biosynthetic process"/>
    <property type="evidence" value="ECO:0007669"/>
    <property type="project" value="TreeGrafter"/>
</dbReference>
<feature type="domain" description="Carrier" evidence="5">
    <location>
        <begin position="1588"/>
        <end position="1668"/>
    </location>
</feature>